<evidence type="ECO:0000256" key="7">
    <source>
        <dbReference type="ARBA" id="ARBA00023136"/>
    </source>
</evidence>
<dbReference type="EC" id="4.6.1.2" evidence="2"/>
<organism evidence="13 14">
    <name type="scientific">Dimorphilus gyrociliatus</name>
    <dbReference type="NCBI Taxonomy" id="2664684"/>
    <lineage>
        <taxon>Eukaryota</taxon>
        <taxon>Metazoa</taxon>
        <taxon>Spiralia</taxon>
        <taxon>Lophotrochozoa</taxon>
        <taxon>Annelida</taxon>
        <taxon>Polychaeta</taxon>
        <taxon>Polychaeta incertae sedis</taxon>
        <taxon>Dinophilidae</taxon>
        <taxon>Dimorphilus</taxon>
    </lineage>
</organism>
<comment type="similarity">
    <text evidence="10">Belongs to the adenylyl cyclase class-4/guanylyl cyclase family.</text>
</comment>
<dbReference type="CDD" id="cd07302">
    <property type="entry name" value="CHD"/>
    <property type="match status" value="1"/>
</dbReference>
<keyword evidence="3 11" id="KW-0812">Transmembrane</keyword>
<name>A0A7I8V854_9ANNE</name>
<keyword evidence="9" id="KW-0141">cGMP biosynthesis</keyword>
<evidence type="ECO:0000256" key="9">
    <source>
        <dbReference type="ARBA" id="ARBA00023293"/>
    </source>
</evidence>
<dbReference type="InterPro" id="IPR029787">
    <property type="entry name" value="Nucleotide_cyclase"/>
</dbReference>
<evidence type="ECO:0000256" key="3">
    <source>
        <dbReference type="ARBA" id="ARBA00022692"/>
    </source>
</evidence>
<dbReference type="InterPro" id="IPR001054">
    <property type="entry name" value="A/G_cyclase"/>
</dbReference>
<dbReference type="FunFam" id="3.30.70.1230:FF:000030">
    <property type="entry name" value="Si:ch211-215j19.12"/>
    <property type="match status" value="1"/>
</dbReference>
<dbReference type="SMART" id="SM00044">
    <property type="entry name" value="CYCc"/>
    <property type="match status" value="1"/>
</dbReference>
<dbReference type="PROSITE" id="PS50125">
    <property type="entry name" value="GUANYLATE_CYCLASE_2"/>
    <property type="match status" value="1"/>
</dbReference>
<dbReference type="GO" id="GO:0001653">
    <property type="term" value="F:peptide receptor activity"/>
    <property type="evidence" value="ECO:0007669"/>
    <property type="project" value="TreeGrafter"/>
</dbReference>
<dbReference type="GO" id="GO:0035556">
    <property type="term" value="P:intracellular signal transduction"/>
    <property type="evidence" value="ECO:0007669"/>
    <property type="project" value="InterPro"/>
</dbReference>
<dbReference type="InterPro" id="IPR018297">
    <property type="entry name" value="A/G_cyclase_CS"/>
</dbReference>
<dbReference type="GO" id="GO:0004383">
    <property type="term" value="F:guanylate cyclase activity"/>
    <property type="evidence" value="ECO:0007669"/>
    <property type="project" value="UniProtKB-EC"/>
</dbReference>
<evidence type="ECO:0000256" key="6">
    <source>
        <dbReference type="ARBA" id="ARBA00022989"/>
    </source>
</evidence>
<evidence type="ECO:0000256" key="1">
    <source>
        <dbReference type="ARBA" id="ARBA00004479"/>
    </source>
</evidence>
<keyword evidence="7 11" id="KW-0472">Membrane</keyword>
<keyword evidence="5" id="KW-0547">Nucleotide-binding</keyword>
<reference evidence="13 14" key="1">
    <citation type="submission" date="2020-08" db="EMBL/GenBank/DDBJ databases">
        <authorList>
            <person name="Hejnol A."/>
        </authorList>
    </citation>
    <scope>NUCLEOTIDE SEQUENCE [LARGE SCALE GENOMIC DNA]</scope>
</reference>
<gene>
    <name evidence="13" type="ORF">DGYR_LOCUS1007</name>
</gene>
<feature type="transmembrane region" description="Helical" evidence="11">
    <location>
        <begin position="331"/>
        <end position="352"/>
    </location>
</feature>
<dbReference type="Gene3D" id="3.30.70.1230">
    <property type="entry name" value="Nucleotide cyclase"/>
    <property type="match status" value="1"/>
</dbReference>
<evidence type="ECO:0000256" key="5">
    <source>
        <dbReference type="ARBA" id="ARBA00022741"/>
    </source>
</evidence>
<evidence type="ECO:0000313" key="13">
    <source>
        <dbReference type="EMBL" id="CAD5111769.1"/>
    </source>
</evidence>
<dbReference type="GO" id="GO:0000166">
    <property type="term" value="F:nucleotide binding"/>
    <property type="evidence" value="ECO:0007669"/>
    <property type="project" value="UniProtKB-KW"/>
</dbReference>
<comment type="caution">
    <text evidence="13">The sequence shown here is derived from an EMBL/GenBank/DDBJ whole genome shotgun (WGS) entry which is preliminary data.</text>
</comment>
<keyword evidence="6 11" id="KW-1133">Transmembrane helix</keyword>
<dbReference type="InterPro" id="IPR011645">
    <property type="entry name" value="HNOB_dom_associated"/>
</dbReference>
<evidence type="ECO:0000259" key="12">
    <source>
        <dbReference type="PROSITE" id="PS50125"/>
    </source>
</evidence>
<keyword evidence="4" id="KW-0732">Signal</keyword>
<dbReference type="GO" id="GO:0004016">
    <property type="term" value="F:adenylate cyclase activity"/>
    <property type="evidence" value="ECO:0007669"/>
    <property type="project" value="TreeGrafter"/>
</dbReference>
<feature type="domain" description="Guanylate cyclase" evidence="12">
    <location>
        <begin position="411"/>
        <end position="542"/>
    </location>
</feature>
<proteinExistence type="inferred from homology"/>
<evidence type="ECO:0000256" key="2">
    <source>
        <dbReference type="ARBA" id="ARBA00012202"/>
    </source>
</evidence>
<dbReference type="PANTHER" id="PTHR11920">
    <property type="entry name" value="GUANYLYL CYCLASE"/>
    <property type="match status" value="1"/>
</dbReference>
<accession>A0A7I8V854</accession>
<dbReference type="Pfam" id="PF00211">
    <property type="entry name" value="Guanylate_cyc"/>
    <property type="match status" value="1"/>
</dbReference>
<dbReference type="Proteomes" id="UP000549394">
    <property type="component" value="Unassembled WGS sequence"/>
</dbReference>
<dbReference type="PROSITE" id="PS00452">
    <property type="entry name" value="GUANYLATE_CYCLASE_1"/>
    <property type="match status" value="1"/>
</dbReference>
<evidence type="ECO:0000256" key="10">
    <source>
        <dbReference type="RuleBase" id="RU000405"/>
    </source>
</evidence>
<dbReference type="InterPro" id="IPR050401">
    <property type="entry name" value="Cyclic_nucleotide_synthase"/>
</dbReference>
<evidence type="ECO:0000256" key="8">
    <source>
        <dbReference type="ARBA" id="ARBA00023239"/>
    </source>
</evidence>
<dbReference type="GO" id="GO:0005886">
    <property type="term" value="C:plasma membrane"/>
    <property type="evidence" value="ECO:0007669"/>
    <property type="project" value="TreeGrafter"/>
</dbReference>
<dbReference type="OrthoDB" id="6127067at2759"/>
<comment type="subcellular location">
    <subcellularLocation>
        <location evidence="1">Membrane</location>
        <topology evidence="1">Single-pass type I membrane protein</topology>
    </subcellularLocation>
</comment>
<keyword evidence="8 10" id="KW-0456">Lyase</keyword>
<sequence>MGNKIIPTRRSSIASDISKGSTVDIKSGFCNADPITKKGKQIQTVQMLVIPLIPIVILLGQAIICLARSISAKNFTEKAYEETLVVIEYGNTIDSITKEKDLVIEYLDGHVSKGNLTSRFEITTKVMSKITIWSLKGIYEDRLAVRSQLQQVHFVIMNGSLSKEQVFVFYDDLVNEFSIAITILSKNVDNTKIWRDLLSYKFLIKMQKNFDIALYFGKQSFFNRSDTYFVQNYIKYNFLAFSQVEVSKEISSILTAEIEKHNLMEKELMDEIMYFNVKMSNETSIISYEEFLKWKKNVKEVLIGIEKLTQTIRDYILKVSKDAKSNNNVQLGGVSFLFAIVLLLGPIVIILIDKITATIHNYALGLSGKTKELRMEKKRSDELLYQMLPKSVALQLKLSKRVSAESFNSVTIYFSDIVGFTSISAKSSPMQVIQFLNSLYYFFDTAIDRYDAYKVETIGDAYMNVKICDIRLIRKRHVSEISSLSLDLLNGIKEFDIQHLPEETLRLRIGIHTGPVVAGVVGSKMPRYCLFGDTVNIANIMEATGVPMKIHISEDTMKCLESFGGYLTEERSEREIPGKGRMMTHFLKGKMDTRSSKNRGIISATRSKNRETPLTEVVLSNGRTIDN</sequence>
<keyword evidence="14" id="KW-1185">Reference proteome</keyword>
<dbReference type="GO" id="GO:0007168">
    <property type="term" value="P:receptor guanylyl cyclase signaling pathway"/>
    <property type="evidence" value="ECO:0007669"/>
    <property type="project" value="TreeGrafter"/>
</dbReference>
<dbReference type="EMBL" id="CAJFCJ010000002">
    <property type="protein sequence ID" value="CAD5111769.1"/>
    <property type="molecule type" value="Genomic_DNA"/>
</dbReference>
<evidence type="ECO:0000256" key="11">
    <source>
        <dbReference type="SAM" id="Phobius"/>
    </source>
</evidence>
<evidence type="ECO:0000256" key="4">
    <source>
        <dbReference type="ARBA" id="ARBA00022729"/>
    </source>
</evidence>
<dbReference type="SUPFAM" id="SSF55073">
    <property type="entry name" value="Nucleotide cyclase"/>
    <property type="match status" value="1"/>
</dbReference>
<dbReference type="Pfam" id="PF07701">
    <property type="entry name" value="HNOBA"/>
    <property type="match status" value="1"/>
</dbReference>
<protein>
    <recommendedName>
        <fullName evidence="2">guanylate cyclase</fullName>
        <ecNumber evidence="2">4.6.1.2</ecNumber>
    </recommendedName>
</protein>
<evidence type="ECO:0000313" key="14">
    <source>
        <dbReference type="Proteomes" id="UP000549394"/>
    </source>
</evidence>
<dbReference type="Gene3D" id="6.10.250.780">
    <property type="match status" value="1"/>
</dbReference>
<dbReference type="PANTHER" id="PTHR11920:SF499">
    <property type="entry name" value="GUANYLATE CYCLASE DOMAIN-CONTAINING PROTEIN"/>
    <property type="match status" value="1"/>
</dbReference>
<dbReference type="AlphaFoldDB" id="A0A7I8V854"/>
<feature type="transmembrane region" description="Helical" evidence="11">
    <location>
        <begin position="45"/>
        <end position="64"/>
    </location>
</feature>